<name>A0A5Q2F3C2_9CAUD</name>
<sequence>MTAYEGANRIYYGKRDMGLTGVTRYRRQAWTGKYIVQVEVVREVSHNQRGVIIKKTYGTYFRDAGEHEIVQLAAGYGFITVPETWTPPRPTPPAGPR</sequence>
<organism evidence="1 2">
    <name type="scientific">Serratia phage JS26</name>
    <dbReference type="NCBI Taxonomy" id="2315217"/>
    <lineage>
        <taxon>Viruses</taxon>
        <taxon>Duplodnaviria</taxon>
        <taxon>Heunggongvirae</taxon>
        <taxon>Uroviricota</taxon>
        <taxon>Caudoviricetes</taxon>
        <taxon>Casjensviridae</taxon>
        <taxon>Dunedinvirus</taxon>
        <taxon>Dunedinvirus JS26</taxon>
    </lineage>
</organism>
<dbReference type="RefSeq" id="YP_010000042.1">
    <property type="nucleotide sequence ID" value="NC_053012.1"/>
</dbReference>
<dbReference type="EMBL" id="MN505213">
    <property type="protein sequence ID" value="QGF20922.1"/>
    <property type="molecule type" value="Genomic_DNA"/>
</dbReference>
<evidence type="ECO:0000313" key="2">
    <source>
        <dbReference type="Proteomes" id="UP000345177"/>
    </source>
</evidence>
<accession>A0A5Q2F3C2</accession>
<reference evidence="1 2" key="1">
    <citation type="submission" date="2019-09" db="EMBL/GenBank/DDBJ databases">
        <title>Transcriptional response of Serratia to Siphovirus infection.</title>
        <authorList>
            <person name="Malone L.M."/>
            <person name="Fineran P.C."/>
        </authorList>
    </citation>
    <scope>NUCLEOTIDE SEQUENCE [LARGE SCALE GENOMIC DNA]</scope>
</reference>
<dbReference type="GeneID" id="62682682"/>
<dbReference type="Proteomes" id="UP000345177">
    <property type="component" value="Segment"/>
</dbReference>
<dbReference type="KEGG" id="vg:62682682"/>
<proteinExistence type="predicted"/>
<protein>
    <submittedName>
        <fullName evidence="1">Uncharacterized protein</fullName>
    </submittedName>
</protein>
<evidence type="ECO:0000313" key="1">
    <source>
        <dbReference type="EMBL" id="QGF20922.1"/>
    </source>
</evidence>
<keyword evidence="2" id="KW-1185">Reference proteome</keyword>